<dbReference type="SUPFAM" id="SSF53098">
    <property type="entry name" value="Ribonuclease H-like"/>
    <property type="match status" value="1"/>
</dbReference>
<feature type="region of interest" description="Disordered" evidence="7">
    <location>
        <begin position="2401"/>
        <end position="2443"/>
    </location>
</feature>
<evidence type="ECO:0000256" key="6">
    <source>
        <dbReference type="PROSITE-ProRule" id="PRU00047"/>
    </source>
</evidence>
<dbReference type="GO" id="GO:0003676">
    <property type="term" value="F:nucleic acid binding"/>
    <property type="evidence" value="ECO:0007669"/>
    <property type="project" value="InterPro"/>
</dbReference>
<feature type="domain" description="Integrase catalytic" evidence="9">
    <location>
        <begin position="2138"/>
        <end position="2306"/>
    </location>
</feature>
<dbReference type="FunFam" id="3.40.50.150:FF:000103">
    <property type="entry name" value="SABATH methyltransferase 1"/>
    <property type="match status" value="1"/>
</dbReference>
<organism evidence="10">
    <name type="scientific">Prunus dulcis</name>
    <name type="common">Almond</name>
    <name type="synonym">Amygdalus dulcis</name>
    <dbReference type="NCBI Taxonomy" id="3755"/>
    <lineage>
        <taxon>Eukaryota</taxon>
        <taxon>Viridiplantae</taxon>
        <taxon>Streptophyta</taxon>
        <taxon>Embryophyta</taxon>
        <taxon>Tracheophyta</taxon>
        <taxon>Spermatophyta</taxon>
        <taxon>Magnoliopsida</taxon>
        <taxon>eudicotyledons</taxon>
        <taxon>Gunneridae</taxon>
        <taxon>Pentapetalae</taxon>
        <taxon>rosids</taxon>
        <taxon>fabids</taxon>
        <taxon>Rosales</taxon>
        <taxon>Rosaceae</taxon>
        <taxon>Amygdaloideae</taxon>
        <taxon>Amygdaleae</taxon>
        <taxon>Prunus</taxon>
    </lineage>
</organism>
<dbReference type="GO" id="GO:0032259">
    <property type="term" value="P:methylation"/>
    <property type="evidence" value="ECO:0007669"/>
    <property type="project" value="UniProtKB-KW"/>
</dbReference>
<dbReference type="GO" id="GO:0015074">
    <property type="term" value="P:DNA integration"/>
    <property type="evidence" value="ECO:0007669"/>
    <property type="project" value="InterPro"/>
</dbReference>
<keyword evidence="1 10" id="KW-0489">Methyltransferase</keyword>
<keyword evidence="2 10" id="KW-0808">Transferase</keyword>
<dbReference type="InterPro" id="IPR013103">
    <property type="entry name" value="RVT_2"/>
</dbReference>
<dbReference type="InterPro" id="IPR036875">
    <property type="entry name" value="Znf_CCHC_sf"/>
</dbReference>
<keyword evidence="4" id="KW-0645">Protease</keyword>
<evidence type="ECO:0000259" key="8">
    <source>
        <dbReference type="PROSITE" id="PS50158"/>
    </source>
</evidence>
<keyword evidence="5" id="KW-0460">Magnesium</keyword>
<name>A0A4Y1RIU6_PRUDU</name>
<evidence type="ECO:0000256" key="1">
    <source>
        <dbReference type="ARBA" id="ARBA00022603"/>
    </source>
</evidence>
<dbReference type="Gene3D" id="4.10.60.10">
    <property type="entry name" value="Zinc finger, CCHC-type"/>
    <property type="match status" value="1"/>
</dbReference>
<dbReference type="CDD" id="cd09272">
    <property type="entry name" value="RNase_HI_RT_Ty1"/>
    <property type="match status" value="1"/>
</dbReference>
<dbReference type="InterPro" id="IPR001584">
    <property type="entry name" value="Integrase_cat-core"/>
</dbReference>
<keyword evidence="6" id="KW-0862">Zinc</keyword>
<dbReference type="Pfam" id="PF14223">
    <property type="entry name" value="Retrotran_gag_2"/>
    <property type="match status" value="1"/>
</dbReference>
<dbReference type="PROSITE" id="PS50158">
    <property type="entry name" value="ZF_CCHC"/>
    <property type="match status" value="1"/>
</dbReference>
<keyword evidence="6" id="KW-0863">Zinc-finger</keyword>
<dbReference type="Pfam" id="PF03492">
    <property type="entry name" value="Methyltransf_7"/>
    <property type="match status" value="9"/>
</dbReference>
<dbReference type="PANTHER" id="PTHR31009">
    <property type="entry name" value="S-ADENOSYL-L-METHIONINE:CARBOXYL METHYLTRANSFERASE FAMILY PROTEIN"/>
    <property type="match status" value="1"/>
</dbReference>
<dbReference type="InterPro" id="IPR025724">
    <property type="entry name" value="GAG-pre-integrase_dom"/>
</dbReference>
<evidence type="ECO:0000256" key="7">
    <source>
        <dbReference type="SAM" id="MobiDB-lite"/>
    </source>
</evidence>
<dbReference type="Gene3D" id="1.10.1200.270">
    <property type="entry name" value="Methyltransferase, alpha-helical capping domain"/>
    <property type="match status" value="5"/>
</dbReference>
<dbReference type="GO" id="GO:0004190">
    <property type="term" value="F:aspartic-type endopeptidase activity"/>
    <property type="evidence" value="ECO:0007669"/>
    <property type="project" value="UniProtKB-KW"/>
</dbReference>
<evidence type="ECO:0000256" key="2">
    <source>
        <dbReference type="ARBA" id="ARBA00022679"/>
    </source>
</evidence>
<feature type="region of interest" description="Disordered" evidence="7">
    <location>
        <begin position="1854"/>
        <end position="1892"/>
    </location>
</feature>
<dbReference type="InterPro" id="IPR036397">
    <property type="entry name" value="RNaseH_sf"/>
</dbReference>
<dbReference type="GO" id="GO:0008168">
    <property type="term" value="F:methyltransferase activity"/>
    <property type="evidence" value="ECO:0007669"/>
    <property type="project" value="UniProtKB-KW"/>
</dbReference>
<keyword evidence="3" id="KW-0479">Metal-binding</keyword>
<dbReference type="InterPro" id="IPR029063">
    <property type="entry name" value="SAM-dependent_MTases_sf"/>
</dbReference>
<dbReference type="InterPro" id="IPR001878">
    <property type="entry name" value="Znf_CCHC"/>
</dbReference>
<feature type="compositionally biased region" description="Acidic residues" evidence="7">
    <location>
        <begin position="2415"/>
        <end position="2428"/>
    </location>
</feature>
<dbReference type="PROSITE" id="PS50994">
    <property type="entry name" value="INTEGRASE"/>
    <property type="match status" value="1"/>
</dbReference>
<accession>A0A4Y1RIU6</accession>
<evidence type="ECO:0000313" key="10">
    <source>
        <dbReference type="EMBL" id="BBH04154.1"/>
    </source>
</evidence>
<dbReference type="EMBL" id="AP019301">
    <property type="protein sequence ID" value="BBH04154.1"/>
    <property type="molecule type" value="Genomic_DNA"/>
</dbReference>
<reference evidence="10" key="1">
    <citation type="journal article" date="2019" name="Science">
        <title>Mutation of a bHLH transcription factor allowed almond domestication.</title>
        <authorList>
            <person name="Sanchez-Perez R."/>
            <person name="Pavan S."/>
            <person name="Mazzeo R."/>
            <person name="Moldovan C."/>
            <person name="Aiese Cigliano R."/>
            <person name="Del Cueto J."/>
            <person name="Ricciardi F."/>
            <person name="Lotti C."/>
            <person name="Ricciardi L."/>
            <person name="Dicenta F."/>
            <person name="Lopez-Marques R.L."/>
            <person name="Lindberg Moller B."/>
        </authorList>
    </citation>
    <scope>NUCLEOTIDE SEQUENCE</scope>
</reference>
<protein>
    <submittedName>
        <fullName evidence="10">S-adenosyl-L-methionine-dependent methyltransferases superfamily protein</fullName>
    </submittedName>
</protein>
<gene>
    <name evidence="10" type="ORF">Prudu_015217</name>
</gene>
<dbReference type="SUPFAM" id="SSF57756">
    <property type="entry name" value="Retrovirus zinc finger-like domains"/>
    <property type="match status" value="1"/>
</dbReference>
<feature type="compositionally biased region" description="Basic residues" evidence="7">
    <location>
        <begin position="1879"/>
        <end position="1892"/>
    </location>
</feature>
<dbReference type="SUPFAM" id="SSF56672">
    <property type="entry name" value="DNA/RNA polymerases"/>
    <property type="match status" value="1"/>
</dbReference>
<feature type="compositionally biased region" description="Low complexity" evidence="7">
    <location>
        <begin position="2432"/>
        <end position="2441"/>
    </location>
</feature>
<dbReference type="Pfam" id="PF07727">
    <property type="entry name" value="RVT_2"/>
    <property type="match status" value="1"/>
</dbReference>
<proteinExistence type="predicted"/>
<evidence type="ECO:0000256" key="5">
    <source>
        <dbReference type="ARBA" id="ARBA00022842"/>
    </source>
</evidence>
<evidence type="ECO:0000256" key="4">
    <source>
        <dbReference type="ARBA" id="ARBA00022750"/>
    </source>
</evidence>
<dbReference type="InterPro" id="IPR005299">
    <property type="entry name" value="MeTrfase_7"/>
</dbReference>
<dbReference type="InterPro" id="IPR057670">
    <property type="entry name" value="SH3_retrovirus"/>
</dbReference>
<dbReference type="Pfam" id="PF25597">
    <property type="entry name" value="SH3_retrovirus"/>
    <property type="match status" value="1"/>
</dbReference>
<keyword evidence="4" id="KW-0378">Hydrolase</keyword>
<dbReference type="Gene3D" id="3.30.420.10">
    <property type="entry name" value="Ribonuclease H-like superfamily/Ribonuclease H"/>
    <property type="match status" value="1"/>
</dbReference>
<feature type="domain" description="CCHC-type" evidence="8">
    <location>
        <begin position="1899"/>
        <end position="1914"/>
    </location>
</feature>
<dbReference type="GO" id="GO:0008270">
    <property type="term" value="F:zinc ion binding"/>
    <property type="evidence" value="ECO:0007669"/>
    <property type="project" value="UniProtKB-KW"/>
</dbReference>
<keyword evidence="4" id="KW-0064">Aspartyl protease</keyword>
<evidence type="ECO:0000256" key="3">
    <source>
        <dbReference type="ARBA" id="ARBA00022723"/>
    </source>
</evidence>
<dbReference type="Pfam" id="PF13976">
    <property type="entry name" value="gag_pre-integrs"/>
    <property type="match status" value="1"/>
</dbReference>
<dbReference type="Pfam" id="PF22936">
    <property type="entry name" value="Pol_BBD"/>
    <property type="match status" value="1"/>
</dbReference>
<dbReference type="InterPro" id="IPR054722">
    <property type="entry name" value="PolX-like_BBD"/>
</dbReference>
<dbReference type="Gene3D" id="3.40.50.150">
    <property type="entry name" value="Vaccinia Virus protein VP39"/>
    <property type="match status" value="7"/>
</dbReference>
<dbReference type="SUPFAM" id="SSF53335">
    <property type="entry name" value="S-adenosyl-L-methionine-dependent methyltransferases"/>
    <property type="match status" value="8"/>
</dbReference>
<evidence type="ECO:0000259" key="9">
    <source>
        <dbReference type="PROSITE" id="PS50994"/>
    </source>
</evidence>
<sequence>MEGSCLMDMDMAIKGIVSEEKVDSIGSFSIERMETLPRILPQGTVSGCGAQLVTSHIRAAVEGLIKQHFGDEILDKLFDLCRKKFEEQPSMYESGMPVNFLAALKRKATCCYGVFGVCEAIICEVLHAERPCSTQMRNREMAAAGEASKFSEEAYAYPMTGGDGPNSYAKNSTLQRGAGDAAKELLNEAAEKLDIDILSSSNTFHIADLGCSVGPNTFFAVENIIEAVKFKFQNQGLNSQIPEFQVFFNDHTQNDFNMLFRSFSQNRQYYAAGVPGSFYGRLFPDASIHFFHSSYALQWLSRVPKEVVDKNSPAWNKGRIHYSNSTDEVVRAYEAQHAEDMECFLNARAQEIADGGVTVLLIPGRPNGTPHSHPVGNVSFQLIGSCLMEMARKGVVSEEKVDAFNIPVYAMSPEELEAAVEGNGRFSLEKMETLPHVSTHGTVSVTQLVVSHLRAALEGRITQQFGEEIVDELFESYLKKLEEQPSILATGTAIIFLVKGVVGAAKELLNRAIRDLSVLQHLSHCRLGPNTFLSVENILEAVEFKQYYAAGVPGSFCGRIFANASIHLVHSSYALHWLSRVPKEIVDIDSPAWNKGRIDYSNSTEEVVRAYEAQYAEDMECFLHARAQEIVYGGLMVLIIPGRPNGTPHSLTLLNAVHQLLGSCLMDLARKKVDSFNIPIYNTSPQELEAAVEKNGCFSTEKMENLPRISALDIDNVTRRAQLIAYHIRATTEGLIKQEFGDEILDELFGLYSKKLEQQPSIFESGKAINFLLRGVVDAAKELLSKAIAEKLDIDILLSSNSFQIADLGCSVGPNTFFAVENIVEAAKFKFQSQGQDSQVPEFQVFFNDHTPNDFNMLFKSLPQNRRYYAVGVPGSFYGRIFPNASIHFVHSSYAIQWLSSVPKVVVDKTSPAWNKGRIHYLNSPEEVARAYEAQYTEDMECFLHARAQEIVYGGLMVLTVRAAPMGGVSEEKVDSFNIPIYCMSSQELEAAVERNGSFSIESMENLPHVSVDDTVSKSQLFAAHMRAGMEGLVKQKFGEEILDELFDLFRKKFEEAPFFFETGKTISFLCRGVVDATKELLSKAIAENLDIETLLSSKTFHIADLGCSVGPNTFFSVENLLEAVEFKYQSQGLNSQILEFQVFFNDHTPNDFNMLFKSLAENRRYYAAGVPGSFYGRLFPNASIQMVHSSYATHWLSRVPKEVADRNTPAWNKGRIYYSNSTDEVVMAYEAQYAEDMEYFLHVRAQEIVHGGLMLLIIIGRPNGTPHSDSRANITFQILGSCLMDLARKGTVSEEKVDSFNVPMYCMSPQEVEAAVERNGCFSIESIENLPAVKPPDNVSKTQLFASHMRAAGEGLVKHHFGEEILDELFDLYQKKLEEQPSAVESGKSISFLVREAVDVAKQLIVKEIAEKLDIEILLSSKSNTFHIADLGCSTGPNTFSAVEGILEAVQLKYQSQMMNSQVPEFQVFFNDHTTNDFNMLFKSLPPNRPYYAVGVPGSFYGRIFPNASIHFVHSSFSLHWLSRVPKQVVDRNSPAWNKGRIQYSNSTDEVVRAYEAQFAEDMGCFLHARAQEIVHGGLMVIITPGRPNGSSHSDSVANATLLLVGSCLMDMAKEGVLLEEKVDSFNLPMYYVSPQELEAAVEQNGFFSIERLEYLLKIGSNVEEFWSCPCVSITRLEVDKFNGSNNFGMWQCEVMDVLYQQELDMVLEDKPEDIDDKQWTRINLHACATIRSFLDKELKYPYMKETSAKKLWMKLEEKYMTKSAENRLFLKKRLFRFQYRSGISMHEHLNDYNKILADLANLDVIIPDEDKALCLLNSLPDDYDHLTTTLLYGKSEVKLDEVSAALVNHECRKKEQKTQNSQTEALVARGRTEERKSGKRGKSRSKSRGKFPAKDECAFCRQKGHWKKDCPKLKNKEKEKAGSEANVAKSGDEDFEFALASSSADGHSTEWILDSGCTYHMCPIREWFSSFEELDGGVVLIGNNNACKTQGIGKICLKMHDGTVRELSDVRYVPDMKKNLISLGALESKGLKITMEGGVLKAVHGALVVMKGTRRNNLYFLQGSTVIGGAAVTEAADANSTDTTRLWHMRLGHAGEKALQGLVKQGLLKGAKACKLEFCEHCVLGKQTRVKFGTAIHHTKGILDYVHTDVWGPSKNASWGGSHYFVSFVDDFSRRIWVYTMKRKDEVLKIFLKWKKMIETQSGRKIKTLRSDNGGEYKSDPFLKVCQDEGIVRHFTVRETPQQNGVAERMNRTLLEKVRCMLSNAGLGKAFWAEAITYASHLINRLPAAANEGKTPMEVWSGKPCTDYKYLHIFGCPAYYHVRESKLDPRAKKALFMGFSTGVKGYRLWCPDEKKIVVSRDVTFDEAAMVNQNKHEGEIEATKTMSSSKQVELLKTPVVPVRSDITDTSPTVDSDEEDEDDEEEAPTQEPPQQQDSIAIRRSRREIRKPVRFTDIVAYALPVIEDDIPSAYKEAVRSSESVEWKKSMDEEMKSLHKNETWELVQLPKGKKAIGCKWVYAKKMESLGKDNVRFKARLVAKGYAQKEGIDYNEVFSPVVKHSSIRILLALVAQFDLELAQLDVKTAFLHGDLEEEIYMSQPEGFKVAGKENWVCKLQKSLYGLKQSPRQWYKRFDRFMIGQKYTRSHYDHCVYFRKLQDGTFIYLLLYVDDMLIACKSKVEIERLKTQLSNEFEMKDLGEARKILGMEIERDRAKGKISLCQKQYLKKVLQRFGMNENSKPVSTPLAPHFKLSASMSPKTGEESHYMAQIPYASAVGSLMYAMVCTRPDISQAVSIVSRYMHNPGKGHWQAVKWILRYILGTVDVGLLFQHDKVTGQCVVGYVDSDYAGDLDKRRSTTGFVFTIAGGPVSWRSILQSTVALSTTEAEYMAVTEAIKEAIWLQGLLDDLGVQQDHVDVHCDSQSAIYLAKNQVHHARTKHIDVRFHFVREIIEEGDILLQKIGTAENPADMLTKPRKAIDAGKELIKEAISEKLDIKSFSSSNTFRVTDLGCSVGPNTFHAVQNIVNAVEQKYQSQGHNSQLPEVQVFFCDHTSNDFNELFQSLPPDRRYYVAGVPGSFHSRLFPKAFIHFAYSSYALQCLSKVPEEVSADQVVKAYTAQYAKDMECFLNARAQEIACGGLMAFVVPGRPNGISHTEVTVIELLGSCLMDMAKKGIISEEKVDCFNIPQYTASLEEVEAIVKANGYFSVEIMENLTQEKPPPKVIAFSVRSGIEGMIRKHFGDEIMDELFDSFGKKLEESSSVQHVTLNYHNVVSKTSFFGRKAIDAGKELIKEAVSEKLDIKSFSSSNTFRVTDLGCSVGPNTFHAVQNIVDAVEHKYQSQGHNSQLPEFQVFFSDHISNDFNALFQSLPPDRRYYATAFLHFAYSSYALQCLSKVPGEVVDMNSPAWNKGRIHYSTSADQVVKAYTTQYAKDMDCFLNARAQEIVCGGLMAFVVPGRPNGIPHTEVFVNTAKELFGSCLMDMAKKGIISEEKVDCFNIPQYIASLEEVEAIVKANGYFSVEMMENLTQEKPPPKVFAIGVRSGMEGMIRKHFGDEIMDELFDSFGKKLEESSSVLESKKSVSLFVLLKRRATE</sequence>
<dbReference type="InterPro" id="IPR012337">
    <property type="entry name" value="RNaseH-like_sf"/>
</dbReference>
<dbReference type="InterPro" id="IPR042086">
    <property type="entry name" value="MeTrfase_capping"/>
</dbReference>
<dbReference type="Pfam" id="PF00665">
    <property type="entry name" value="rve"/>
    <property type="match status" value="1"/>
</dbReference>
<dbReference type="InterPro" id="IPR043502">
    <property type="entry name" value="DNA/RNA_pol_sf"/>
</dbReference>